<dbReference type="PANTHER" id="PTHR21235">
    <property type="entry name" value="IMIDAZOLE GLYCEROL PHOSPHATE SYNTHASE SUBUNIT HISF/H IGP SYNTHASE SUBUNIT HISF/H"/>
    <property type="match status" value="1"/>
</dbReference>
<dbReference type="Pfam" id="PF00977">
    <property type="entry name" value="His_biosynth"/>
    <property type="match status" value="1"/>
</dbReference>
<dbReference type="GO" id="GO:0000105">
    <property type="term" value="P:L-histidine biosynthetic process"/>
    <property type="evidence" value="ECO:0007669"/>
    <property type="project" value="UniProtKB-UniRule"/>
</dbReference>
<name>A0A2R7Y1Z2_9ARCH</name>
<comment type="subcellular location">
    <subcellularLocation>
        <location evidence="1 11">Cytoplasm</location>
    </subcellularLocation>
</comment>
<dbReference type="FunFam" id="3.20.20.70:FF:000006">
    <property type="entry name" value="Imidazole glycerol phosphate synthase subunit HisF"/>
    <property type="match status" value="1"/>
</dbReference>
<proteinExistence type="inferred from homology"/>
<accession>A0A2R7Y1Z2</accession>
<reference evidence="13 14" key="1">
    <citation type="submission" date="2017-04" db="EMBL/GenBank/DDBJ databases">
        <title>Draft Aigarchaeota genome from a New Zealand hot spring.</title>
        <authorList>
            <person name="Reysenbach A.-L."/>
            <person name="Donaho J.A."/>
            <person name="Gerhart J."/>
            <person name="Kelley J.F."/>
            <person name="Kouba K."/>
            <person name="Podar M."/>
            <person name="Stott M."/>
        </authorList>
    </citation>
    <scope>NUCLEOTIDE SEQUENCE [LARGE SCALE GENOMIC DNA]</scope>
    <source>
        <strain evidence="13">NZ13_MG1</strain>
    </source>
</reference>
<comment type="caution">
    <text evidence="13">The sequence shown here is derived from an EMBL/GenBank/DDBJ whole genome shotgun (WGS) entry which is preliminary data.</text>
</comment>
<dbReference type="InterPro" id="IPR006062">
    <property type="entry name" value="His_biosynth"/>
</dbReference>
<dbReference type="HAMAP" id="MF_01013">
    <property type="entry name" value="HisF"/>
    <property type="match status" value="1"/>
</dbReference>
<comment type="catalytic activity">
    <reaction evidence="10 11">
        <text>5-[(5-phospho-1-deoxy-D-ribulos-1-ylimino)methylamino]-1-(5-phospho-beta-D-ribosyl)imidazole-4-carboxamide + L-glutamine = D-erythro-1-(imidazol-4-yl)glycerol 3-phosphate + 5-amino-1-(5-phospho-beta-D-ribosyl)imidazole-4-carboxamide + L-glutamate + H(+)</text>
        <dbReference type="Rhea" id="RHEA:24793"/>
        <dbReference type="ChEBI" id="CHEBI:15378"/>
        <dbReference type="ChEBI" id="CHEBI:29985"/>
        <dbReference type="ChEBI" id="CHEBI:58278"/>
        <dbReference type="ChEBI" id="CHEBI:58359"/>
        <dbReference type="ChEBI" id="CHEBI:58475"/>
        <dbReference type="ChEBI" id="CHEBI:58525"/>
        <dbReference type="EC" id="4.3.2.10"/>
    </reaction>
</comment>
<comment type="subunit">
    <text evidence="4 11">Heterodimer of HisH and HisF.</text>
</comment>
<dbReference type="GO" id="GO:0016829">
    <property type="term" value="F:lyase activity"/>
    <property type="evidence" value="ECO:0007669"/>
    <property type="project" value="UniProtKB-KW"/>
</dbReference>
<keyword evidence="5 11" id="KW-0963">Cytoplasm</keyword>
<dbReference type="InterPro" id="IPR013785">
    <property type="entry name" value="Aldolase_TIM"/>
</dbReference>
<evidence type="ECO:0000256" key="4">
    <source>
        <dbReference type="ARBA" id="ARBA00011152"/>
    </source>
</evidence>
<sequence length="254" mass="27863">MLAKRIIPCLDVDHGRVLKGRRFVGLRDVGDPVELALKYRDDGADELVFLDITASFEKRKILLDVVRRVAEVLDIPFTVGGGIRSVEDAHDILSNGADKVAVNTAAVENPELVRELSSIYGSQCVVVAIDAKRVYTKDGLWFEVYTYGGRKPTGMDAVEWARRAEELGAGEILLTSIDMDGTKDGYDLVLTRSVSTSVSIPVIASGGCGRPEHFLEAFRVGADAALAASIFHYDEYPIPVVKKYLKERGVHVRL</sequence>
<evidence type="ECO:0000256" key="9">
    <source>
        <dbReference type="ARBA" id="ARBA00025475"/>
    </source>
</evidence>
<protein>
    <recommendedName>
        <fullName evidence="11">Imidazole glycerol phosphate synthase subunit HisF</fullName>
        <ecNumber evidence="11">4.3.2.10</ecNumber>
    </recommendedName>
    <alternativeName>
        <fullName evidence="11">IGP synthase cyclase subunit</fullName>
    </alternativeName>
    <alternativeName>
        <fullName evidence="11">IGP synthase subunit HisF</fullName>
    </alternativeName>
    <alternativeName>
        <fullName evidence="11">ImGP synthase subunit HisF</fullName>
        <shortName evidence="11">IGPS subunit HisF</shortName>
    </alternativeName>
</protein>
<evidence type="ECO:0000313" key="13">
    <source>
        <dbReference type="EMBL" id="PUA31473.1"/>
    </source>
</evidence>
<dbReference type="GO" id="GO:0005737">
    <property type="term" value="C:cytoplasm"/>
    <property type="evidence" value="ECO:0007669"/>
    <property type="project" value="UniProtKB-SubCell"/>
</dbReference>
<keyword evidence="7 11" id="KW-0368">Histidine biosynthesis</keyword>
<organism evidence="13 14">
    <name type="scientific">Candidatus Terraquivivens tikiterensis</name>
    <dbReference type="NCBI Taxonomy" id="1980982"/>
    <lineage>
        <taxon>Archaea</taxon>
        <taxon>Nitrososphaerota</taxon>
        <taxon>Candidatus Wolframiiraptoraceae</taxon>
        <taxon>Candidatus Terraquivivens</taxon>
    </lineage>
</organism>
<dbReference type="EMBL" id="NDWU01000017">
    <property type="protein sequence ID" value="PUA31473.1"/>
    <property type="molecule type" value="Genomic_DNA"/>
</dbReference>
<dbReference type="InterPro" id="IPR011060">
    <property type="entry name" value="RibuloseP-bd_barrel"/>
</dbReference>
<dbReference type="PANTHER" id="PTHR21235:SF2">
    <property type="entry name" value="IMIDAZOLE GLYCEROL PHOSPHATE SYNTHASE HISHF"/>
    <property type="match status" value="1"/>
</dbReference>
<keyword evidence="6 11" id="KW-0028">Amino-acid biosynthesis</keyword>
<comment type="function">
    <text evidence="9 11">IGPS catalyzes the conversion of PRFAR and glutamine to IGP, AICAR and glutamate. The HisF subunit catalyzes the cyclization activity that produces IGP and AICAR from PRFAR using the ammonia provided by the HisH subunit.</text>
</comment>
<evidence type="ECO:0000256" key="10">
    <source>
        <dbReference type="ARBA" id="ARBA00047838"/>
    </source>
</evidence>
<feature type="active site" evidence="11">
    <location>
        <position position="11"/>
    </location>
</feature>
<evidence type="ECO:0000256" key="5">
    <source>
        <dbReference type="ARBA" id="ARBA00022490"/>
    </source>
</evidence>
<dbReference type="InterPro" id="IPR004651">
    <property type="entry name" value="HisF"/>
</dbReference>
<dbReference type="InterPro" id="IPR050064">
    <property type="entry name" value="IGPS_HisA/HisF"/>
</dbReference>
<dbReference type="UniPathway" id="UPA00031">
    <property type="reaction ID" value="UER00010"/>
</dbReference>
<evidence type="ECO:0000256" key="2">
    <source>
        <dbReference type="ARBA" id="ARBA00005091"/>
    </source>
</evidence>
<dbReference type="NCBIfam" id="TIGR00735">
    <property type="entry name" value="hisF"/>
    <property type="match status" value="1"/>
</dbReference>
<dbReference type="Proteomes" id="UP000244066">
    <property type="component" value="Unassembled WGS sequence"/>
</dbReference>
<evidence type="ECO:0000256" key="7">
    <source>
        <dbReference type="ARBA" id="ARBA00023102"/>
    </source>
</evidence>
<evidence type="ECO:0000256" key="8">
    <source>
        <dbReference type="ARBA" id="ARBA00023239"/>
    </source>
</evidence>
<comment type="similarity">
    <text evidence="3 11 12">Belongs to the HisA/HisF family.</text>
</comment>
<gene>
    <name evidence="11" type="primary">hisF</name>
    <name evidence="13" type="ORF">B9J98_06190</name>
</gene>
<evidence type="ECO:0000256" key="3">
    <source>
        <dbReference type="ARBA" id="ARBA00009667"/>
    </source>
</evidence>
<evidence type="ECO:0000313" key="14">
    <source>
        <dbReference type="Proteomes" id="UP000244066"/>
    </source>
</evidence>
<evidence type="ECO:0000256" key="6">
    <source>
        <dbReference type="ARBA" id="ARBA00022605"/>
    </source>
</evidence>
<dbReference type="SUPFAM" id="SSF51366">
    <property type="entry name" value="Ribulose-phoshate binding barrel"/>
    <property type="match status" value="1"/>
</dbReference>
<dbReference type="GO" id="GO:0000107">
    <property type="term" value="F:imidazoleglycerol-phosphate synthase activity"/>
    <property type="evidence" value="ECO:0007669"/>
    <property type="project" value="UniProtKB-UniRule"/>
</dbReference>
<feature type="active site" evidence="11">
    <location>
        <position position="130"/>
    </location>
</feature>
<evidence type="ECO:0000256" key="11">
    <source>
        <dbReference type="HAMAP-Rule" id="MF_01013"/>
    </source>
</evidence>
<dbReference type="CDD" id="cd04731">
    <property type="entry name" value="HisF"/>
    <property type="match status" value="1"/>
</dbReference>
<evidence type="ECO:0000256" key="1">
    <source>
        <dbReference type="ARBA" id="ARBA00004496"/>
    </source>
</evidence>
<comment type="pathway">
    <text evidence="2 11">Amino-acid biosynthesis; L-histidine biosynthesis; L-histidine from 5-phospho-alpha-D-ribose 1-diphosphate: step 5/9.</text>
</comment>
<dbReference type="AlphaFoldDB" id="A0A2R7Y1Z2"/>
<dbReference type="EC" id="4.3.2.10" evidence="11"/>
<dbReference type="Gene3D" id="3.20.20.70">
    <property type="entry name" value="Aldolase class I"/>
    <property type="match status" value="1"/>
</dbReference>
<keyword evidence="8 11" id="KW-0456">Lyase</keyword>
<evidence type="ECO:0000256" key="12">
    <source>
        <dbReference type="RuleBase" id="RU003657"/>
    </source>
</evidence>